<feature type="region of interest" description="Disordered" evidence="1">
    <location>
        <begin position="1"/>
        <end position="28"/>
    </location>
</feature>
<gene>
    <name evidence="2" type="ORF">DPMN_031210</name>
</gene>
<protein>
    <submittedName>
        <fullName evidence="2">Uncharacterized protein</fullName>
    </submittedName>
</protein>
<dbReference type="AlphaFoldDB" id="A0A9D4M0I7"/>
<sequence>MFNKRSKIRRTQNKNDKGKKPAKKRPIITVMPSTNTMYGYEDSEADIDYDDDDDHVCCDQRQPQHMNDRAHLKIFSWGQCDLCGHLVHLAFCHEKRV</sequence>
<keyword evidence="3" id="KW-1185">Reference proteome</keyword>
<organism evidence="2 3">
    <name type="scientific">Dreissena polymorpha</name>
    <name type="common">Zebra mussel</name>
    <name type="synonym">Mytilus polymorpha</name>
    <dbReference type="NCBI Taxonomy" id="45954"/>
    <lineage>
        <taxon>Eukaryota</taxon>
        <taxon>Metazoa</taxon>
        <taxon>Spiralia</taxon>
        <taxon>Lophotrochozoa</taxon>
        <taxon>Mollusca</taxon>
        <taxon>Bivalvia</taxon>
        <taxon>Autobranchia</taxon>
        <taxon>Heteroconchia</taxon>
        <taxon>Euheterodonta</taxon>
        <taxon>Imparidentia</taxon>
        <taxon>Neoheterodontei</taxon>
        <taxon>Myida</taxon>
        <taxon>Dreissenoidea</taxon>
        <taxon>Dreissenidae</taxon>
        <taxon>Dreissena</taxon>
    </lineage>
</organism>
<accession>A0A9D4M0I7</accession>
<name>A0A9D4M0I7_DREPO</name>
<evidence type="ECO:0000256" key="1">
    <source>
        <dbReference type="SAM" id="MobiDB-lite"/>
    </source>
</evidence>
<proteinExistence type="predicted"/>
<evidence type="ECO:0000313" key="3">
    <source>
        <dbReference type="Proteomes" id="UP000828390"/>
    </source>
</evidence>
<evidence type="ECO:0000313" key="2">
    <source>
        <dbReference type="EMBL" id="KAH3868073.1"/>
    </source>
</evidence>
<dbReference type="Proteomes" id="UP000828390">
    <property type="component" value="Unassembled WGS sequence"/>
</dbReference>
<reference evidence="2" key="2">
    <citation type="submission" date="2020-11" db="EMBL/GenBank/DDBJ databases">
        <authorList>
            <person name="McCartney M.A."/>
            <person name="Auch B."/>
            <person name="Kono T."/>
            <person name="Mallez S."/>
            <person name="Becker A."/>
            <person name="Gohl D.M."/>
            <person name="Silverstein K.A.T."/>
            <person name="Koren S."/>
            <person name="Bechman K.B."/>
            <person name="Herman A."/>
            <person name="Abrahante J.E."/>
            <person name="Garbe J."/>
        </authorList>
    </citation>
    <scope>NUCLEOTIDE SEQUENCE</scope>
    <source>
        <strain evidence="2">Duluth1</strain>
        <tissue evidence="2">Whole animal</tissue>
    </source>
</reference>
<dbReference type="EMBL" id="JAIWYP010000002">
    <property type="protein sequence ID" value="KAH3868073.1"/>
    <property type="molecule type" value="Genomic_DNA"/>
</dbReference>
<reference evidence="2" key="1">
    <citation type="journal article" date="2019" name="bioRxiv">
        <title>The Genome of the Zebra Mussel, Dreissena polymorpha: A Resource for Invasive Species Research.</title>
        <authorList>
            <person name="McCartney M.A."/>
            <person name="Auch B."/>
            <person name="Kono T."/>
            <person name="Mallez S."/>
            <person name="Zhang Y."/>
            <person name="Obille A."/>
            <person name="Becker A."/>
            <person name="Abrahante J.E."/>
            <person name="Garbe J."/>
            <person name="Badalamenti J.P."/>
            <person name="Herman A."/>
            <person name="Mangelson H."/>
            <person name="Liachko I."/>
            <person name="Sullivan S."/>
            <person name="Sone E.D."/>
            <person name="Koren S."/>
            <person name="Silverstein K.A.T."/>
            <person name="Beckman K.B."/>
            <person name="Gohl D.M."/>
        </authorList>
    </citation>
    <scope>NUCLEOTIDE SEQUENCE</scope>
    <source>
        <strain evidence="2">Duluth1</strain>
        <tissue evidence="2">Whole animal</tissue>
    </source>
</reference>
<feature type="compositionally biased region" description="Basic residues" evidence="1">
    <location>
        <begin position="1"/>
        <end position="12"/>
    </location>
</feature>
<comment type="caution">
    <text evidence="2">The sequence shown here is derived from an EMBL/GenBank/DDBJ whole genome shotgun (WGS) entry which is preliminary data.</text>
</comment>